<accession>A0A6A7K5Q0</accession>
<dbReference type="EMBL" id="WHNX01000002">
    <property type="protein sequence ID" value="MPW24473.1"/>
    <property type="molecule type" value="Genomic_DNA"/>
</dbReference>
<evidence type="ECO:0000313" key="2">
    <source>
        <dbReference type="Proteomes" id="UP000440004"/>
    </source>
</evidence>
<evidence type="ECO:0000313" key="1">
    <source>
        <dbReference type="EMBL" id="MPW24473.1"/>
    </source>
</evidence>
<dbReference type="AlphaFoldDB" id="A0A6A7K5Q0"/>
<dbReference type="Proteomes" id="UP000440004">
    <property type="component" value="Unassembled WGS sequence"/>
</dbReference>
<sequence length="59" mass="7279">MNYELKTMVLIEMRDLYLCQRRGRNRSLKFIKSISYREKSGVKDTETNFWFEIINREDI</sequence>
<organism evidence="1 2">
    <name type="scientific">Alkalibaculum sporogenes</name>
    <dbReference type="NCBI Taxonomy" id="2655001"/>
    <lineage>
        <taxon>Bacteria</taxon>
        <taxon>Bacillati</taxon>
        <taxon>Bacillota</taxon>
        <taxon>Clostridia</taxon>
        <taxon>Eubacteriales</taxon>
        <taxon>Eubacteriaceae</taxon>
        <taxon>Alkalibaculum</taxon>
    </lineage>
</organism>
<keyword evidence="2" id="KW-1185">Reference proteome</keyword>
<name>A0A6A7K5Q0_9FIRM</name>
<protein>
    <submittedName>
        <fullName evidence="1">Uncharacterized protein</fullName>
    </submittedName>
</protein>
<reference evidence="1 2" key="1">
    <citation type="submission" date="2019-10" db="EMBL/GenBank/DDBJ databases">
        <title>Alkalibaculum tamaniensis sp.nov., a new alkaliphilic acetogen, isolated on methoxylated aromatics from a mud volcano.</title>
        <authorList>
            <person name="Khomyakova M.A."/>
            <person name="Merkel A.Y."/>
            <person name="Bonch-Osmolovskaya E.A."/>
            <person name="Slobodkin A.I."/>
        </authorList>
    </citation>
    <scope>NUCLEOTIDE SEQUENCE [LARGE SCALE GENOMIC DNA]</scope>
    <source>
        <strain evidence="1 2">M08DMB</strain>
    </source>
</reference>
<dbReference type="RefSeq" id="WP_152800978.1">
    <property type="nucleotide sequence ID" value="NZ_WHNX01000002.1"/>
</dbReference>
<comment type="caution">
    <text evidence="1">The sequence shown here is derived from an EMBL/GenBank/DDBJ whole genome shotgun (WGS) entry which is preliminary data.</text>
</comment>
<gene>
    <name evidence="1" type="ORF">GC105_01525</name>
</gene>
<proteinExistence type="predicted"/>